<dbReference type="AlphaFoldDB" id="A0A7D9HNA7"/>
<reference evidence="1" key="1">
    <citation type="submission" date="2020-04" db="EMBL/GenBank/DDBJ databases">
        <authorList>
            <person name="Alioto T."/>
            <person name="Alioto T."/>
            <person name="Gomez Garrido J."/>
        </authorList>
    </citation>
    <scope>NUCLEOTIDE SEQUENCE</scope>
    <source>
        <strain evidence="1">A484AB</strain>
    </source>
</reference>
<sequence length="137" mass="15925">MRKRAHVTEPFEQHDSGFMEPMQMFKTFPHNDTFVDNRVFTLNANPAETTSDVYTFVHHKQDYAWKTKEIFFNNQVVNTISTQENELAYIDHLLCEVPSGYLPEKEVNLAIHDTPGHFDSIVHLNDATEDTLVKKVQ</sequence>
<evidence type="ECO:0000313" key="1">
    <source>
        <dbReference type="EMBL" id="CAB3985828.1"/>
    </source>
</evidence>
<protein>
    <submittedName>
        <fullName evidence="1">Uncharacterized protein</fullName>
    </submittedName>
</protein>
<dbReference type="Proteomes" id="UP001152795">
    <property type="component" value="Unassembled WGS sequence"/>
</dbReference>
<keyword evidence="2" id="KW-1185">Reference proteome</keyword>
<gene>
    <name evidence="1" type="ORF">PACLA_8A040613</name>
</gene>
<accession>A0A7D9HNA7</accession>
<proteinExistence type="predicted"/>
<name>A0A7D9HNA7_PARCT</name>
<dbReference type="EMBL" id="CACRXK020000929">
    <property type="protein sequence ID" value="CAB3985828.1"/>
    <property type="molecule type" value="Genomic_DNA"/>
</dbReference>
<comment type="caution">
    <text evidence="1">The sequence shown here is derived from an EMBL/GenBank/DDBJ whole genome shotgun (WGS) entry which is preliminary data.</text>
</comment>
<evidence type="ECO:0000313" key="2">
    <source>
        <dbReference type="Proteomes" id="UP001152795"/>
    </source>
</evidence>
<organism evidence="1 2">
    <name type="scientific">Paramuricea clavata</name>
    <name type="common">Red gorgonian</name>
    <name type="synonym">Violescent sea-whip</name>
    <dbReference type="NCBI Taxonomy" id="317549"/>
    <lineage>
        <taxon>Eukaryota</taxon>
        <taxon>Metazoa</taxon>
        <taxon>Cnidaria</taxon>
        <taxon>Anthozoa</taxon>
        <taxon>Octocorallia</taxon>
        <taxon>Malacalcyonacea</taxon>
        <taxon>Plexauridae</taxon>
        <taxon>Paramuricea</taxon>
    </lineage>
</organism>